<dbReference type="GO" id="GO:0019901">
    <property type="term" value="F:protein kinase binding"/>
    <property type="evidence" value="ECO:0007669"/>
    <property type="project" value="TreeGrafter"/>
</dbReference>
<reference evidence="6" key="2">
    <citation type="submission" date="2025-09" db="UniProtKB">
        <authorList>
            <consortium name="Ensembl"/>
        </authorList>
    </citation>
    <scope>IDENTIFICATION</scope>
</reference>
<evidence type="ECO:0000259" key="5">
    <source>
        <dbReference type="Pfam" id="PF07894"/>
    </source>
</evidence>
<dbReference type="PANTHER" id="PTHR16181">
    <property type="entry name" value="PROTEIN FAM83A-RELATED"/>
    <property type="match status" value="1"/>
</dbReference>
<dbReference type="Gene3D" id="3.30.870.10">
    <property type="entry name" value="Endonuclease Chain A"/>
    <property type="match status" value="1"/>
</dbReference>
<protein>
    <submittedName>
        <fullName evidence="6">Uncharacterized LOC107098677</fullName>
    </submittedName>
</protein>
<dbReference type="InterPro" id="IPR050944">
    <property type="entry name" value="FAM83"/>
</dbReference>
<organism evidence="6 7">
    <name type="scientific">Cyprinodon variegatus</name>
    <name type="common">Sheepshead minnow</name>
    <dbReference type="NCBI Taxonomy" id="28743"/>
    <lineage>
        <taxon>Eukaryota</taxon>
        <taxon>Metazoa</taxon>
        <taxon>Chordata</taxon>
        <taxon>Craniata</taxon>
        <taxon>Vertebrata</taxon>
        <taxon>Euteleostomi</taxon>
        <taxon>Actinopterygii</taxon>
        <taxon>Neopterygii</taxon>
        <taxon>Teleostei</taxon>
        <taxon>Neoteleostei</taxon>
        <taxon>Acanthomorphata</taxon>
        <taxon>Ovalentaria</taxon>
        <taxon>Atherinomorphae</taxon>
        <taxon>Cyprinodontiformes</taxon>
        <taxon>Cyprinodontidae</taxon>
        <taxon>Cyprinodon</taxon>
    </lineage>
</organism>
<comment type="similarity">
    <text evidence="2">Belongs to the FAM83 family.</text>
</comment>
<feature type="domain" description="Scaffolding anchor of CK1" evidence="5">
    <location>
        <begin position="17"/>
        <end position="277"/>
    </location>
</feature>
<feature type="region of interest" description="Disordered" evidence="4">
    <location>
        <begin position="613"/>
        <end position="820"/>
    </location>
</feature>
<dbReference type="PANTHER" id="PTHR16181:SF29">
    <property type="entry name" value="PROTEIN FAM83A-RELATED"/>
    <property type="match status" value="1"/>
</dbReference>
<dbReference type="OMA" id="NRASQQH"/>
<feature type="compositionally biased region" description="Polar residues" evidence="4">
    <location>
        <begin position="801"/>
        <end position="820"/>
    </location>
</feature>
<feature type="region of interest" description="Disordered" evidence="4">
    <location>
        <begin position="504"/>
        <end position="524"/>
    </location>
</feature>
<proteinExistence type="inferred from homology"/>
<dbReference type="GeneTree" id="ENSGT00940000157889"/>
<dbReference type="GO" id="GO:0016020">
    <property type="term" value="C:membrane"/>
    <property type="evidence" value="ECO:0007669"/>
    <property type="project" value="TreeGrafter"/>
</dbReference>
<feature type="compositionally biased region" description="Polar residues" evidence="4">
    <location>
        <begin position="673"/>
        <end position="683"/>
    </location>
</feature>
<reference evidence="6" key="1">
    <citation type="submission" date="2025-08" db="UniProtKB">
        <authorList>
            <consortium name="Ensembl"/>
        </authorList>
    </citation>
    <scope>IDENTIFICATION</scope>
</reference>
<dbReference type="Pfam" id="PF07894">
    <property type="entry name" value="SACK1"/>
    <property type="match status" value="1"/>
</dbReference>
<dbReference type="Ensembl" id="ENSCVAT00000026832.1">
    <property type="protein sequence ID" value="ENSCVAP00000018014.1"/>
    <property type="gene ID" value="ENSCVAG00000021184.1"/>
</dbReference>
<keyword evidence="3" id="KW-0963">Cytoplasm</keyword>
<feature type="compositionally biased region" description="Basic and acidic residues" evidence="4">
    <location>
        <begin position="634"/>
        <end position="658"/>
    </location>
</feature>
<dbReference type="GO" id="GO:0007165">
    <property type="term" value="P:signal transduction"/>
    <property type="evidence" value="ECO:0007669"/>
    <property type="project" value="TreeGrafter"/>
</dbReference>
<feature type="compositionally biased region" description="Basic and acidic residues" evidence="4">
    <location>
        <begin position="720"/>
        <end position="732"/>
    </location>
</feature>
<dbReference type="GeneID" id="107098677"/>
<feature type="compositionally biased region" description="Polar residues" evidence="4">
    <location>
        <begin position="733"/>
        <end position="748"/>
    </location>
</feature>
<dbReference type="FunFam" id="3.30.870.10:FF:000004">
    <property type="entry name" value="protein FAM83H isoform X2"/>
    <property type="match status" value="1"/>
</dbReference>
<dbReference type="OrthoDB" id="8443577at2759"/>
<evidence type="ECO:0000313" key="6">
    <source>
        <dbReference type="Ensembl" id="ENSCVAP00000018014.1"/>
    </source>
</evidence>
<sequence length="898" mass="101771">MESNLSELSSIEDESIYVQPHYKEAYRLAIYALLCGGTEAYHEYLRVEQISHFLSEEEIRFILENAELPVLDDDSGGPSDADRVTPSTYFPCESDEEVPELELGWPGVSREELDTSISLLFHPPRNNTPSIKEVVRKQIQEARRVIAIAMDVFTDVDIFKEIINAALRGVAVYILLDDSRVSSFLNMCNSLGINILDIKNLRLRTVEGEQYQCRSAVKFHGSMEQRFILLDCQTVLYGTYSYTWSFEKINLSMVLVVTGQLVSTFDEEFRRLYGRSRIPSALPSGSLLSTYPKSSQLSLNLYMKSRPTPKTRGGIHDRRNDAAVLNRGLSVQEMLHQSHLTDTGDLVRGQNYSGEPVKMNSMTRLRMGTRNLGVPVAQRQNRDVHQLNRASQQHLRHQTRYGADQNLIPYSSETSLHKWKMDAYFTESNMPPDVYVQSPMISPHSSQTGLDEYQSQLIQSRSMDIRSRIEEMRHKRLSLQGHADLRQSKESLWSMCSTTDKPQYMRPFHGKPRGVEMDPHTEISNGVNDSKLYIEADETEPMITDAKRSLSHSNIKMGTELRSGQMQNRHNLPLDRAQSDAELGLKLSDSTLKISNLISGSFRHSRVMESLSEIPEEREASNSRDAGIESVLGDNHDVRSTHERLLQRDYNDKARERYGFIQNRIDSPPPREGNTSAHISTEGSCPPVEPQRDPTKSQQKGSELQRMSPMRSPGNPHPTQNEKKVTRKERSLQRTSLKPENTLDSSHVLQMDHSKTSSLGRPIKTDRSAEKSNSQNSLSGPEKTKYPFSKLPQRSSKRKTMPSSDQDQGSRSTLDTEAVSASQVKKEKAYSRYEYLIGNENGSLDRTGRLADSSDVKVKSLSLNRRGDGIRTHQTQGGVDNKLGRLMQRMGNLINKNK</sequence>
<evidence type="ECO:0000256" key="4">
    <source>
        <dbReference type="SAM" id="MobiDB-lite"/>
    </source>
</evidence>
<comment type="subcellular location">
    <subcellularLocation>
        <location evidence="1">Cytoplasm</location>
    </subcellularLocation>
</comment>
<dbReference type="RefSeq" id="XP_015251948.1">
    <property type="nucleotide sequence ID" value="XM_015396462.1"/>
</dbReference>
<dbReference type="KEGG" id="cvg:107098677"/>
<name>A0A3Q2DHA1_CYPVA</name>
<evidence type="ECO:0000313" key="7">
    <source>
        <dbReference type="Proteomes" id="UP000265020"/>
    </source>
</evidence>
<evidence type="ECO:0000256" key="2">
    <source>
        <dbReference type="ARBA" id="ARBA00006937"/>
    </source>
</evidence>
<evidence type="ECO:0000256" key="1">
    <source>
        <dbReference type="ARBA" id="ARBA00004496"/>
    </source>
</evidence>
<dbReference type="GO" id="GO:0005737">
    <property type="term" value="C:cytoplasm"/>
    <property type="evidence" value="ECO:0007669"/>
    <property type="project" value="UniProtKB-SubCell"/>
</dbReference>
<evidence type="ECO:0000256" key="3">
    <source>
        <dbReference type="ARBA" id="ARBA00022490"/>
    </source>
</evidence>
<dbReference type="Proteomes" id="UP000265020">
    <property type="component" value="Unassembled WGS sequence"/>
</dbReference>
<keyword evidence="7" id="KW-1185">Reference proteome</keyword>
<dbReference type="AlphaFoldDB" id="A0A3Q2DHA1"/>
<accession>A0A3Q2DHA1</accession>
<dbReference type="InterPro" id="IPR012461">
    <property type="entry name" value="SACK1"/>
</dbReference>
<dbReference type="SUPFAM" id="SSF56024">
    <property type="entry name" value="Phospholipase D/nuclease"/>
    <property type="match status" value="1"/>
</dbReference>